<organism evidence="2 3">
    <name type="scientific">Anthostomella pinea</name>
    <dbReference type="NCBI Taxonomy" id="933095"/>
    <lineage>
        <taxon>Eukaryota</taxon>
        <taxon>Fungi</taxon>
        <taxon>Dikarya</taxon>
        <taxon>Ascomycota</taxon>
        <taxon>Pezizomycotina</taxon>
        <taxon>Sordariomycetes</taxon>
        <taxon>Xylariomycetidae</taxon>
        <taxon>Xylariales</taxon>
        <taxon>Xylariaceae</taxon>
        <taxon>Anthostomella</taxon>
    </lineage>
</organism>
<feature type="compositionally biased region" description="Basic and acidic residues" evidence="1">
    <location>
        <begin position="128"/>
        <end position="139"/>
    </location>
</feature>
<feature type="compositionally biased region" description="Basic and acidic residues" evidence="1">
    <location>
        <begin position="83"/>
        <end position="96"/>
    </location>
</feature>
<reference evidence="2" key="1">
    <citation type="submission" date="2023-10" db="EMBL/GenBank/DDBJ databases">
        <authorList>
            <person name="Hackl T."/>
        </authorList>
    </citation>
    <scope>NUCLEOTIDE SEQUENCE</scope>
</reference>
<feature type="region of interest" description="Disordered" evidence="1">
    <location>
        <begin position="59"/>
        <end position="194"/>
    </location>
</feature>
<feature type="compositionally biased region" description="Acidic residues" evidence="1">
    <location>
        <begin position="175"/>
        <end position="185"/>
    </location>
</feature>
<accession>A0AAI8YF22</accession>
<evidence type="ECO:0000313" key="2">
    <source>
        <dbReference type="EMBL" id="CAJ2502471.1"/>
    </source>
</evidence>
<comment type="caution">
    <text evidence="2">The sequence shown here is derived from an EMBL/GenBank/DDBJ whole genome shotgun (WGS) entry which is preliminary data.</text>
</comment>
<proteinExistence type="predicted"/>
<dbReference type="AlphaFoldDB" id="A0AAI8YF22"/>
<protein>
    <submittedName>
        <fullName evidence="2">Uu.00g098650.m01.CDS01</fullName>
    </submittedName>
</protein>
<dbReference type="EMBL" id="CAUWAG010000004">
    <property type="protein sequence ID" value="CAJ2502471.1"/>
    <property type="molecule type" value="Genomic_DNA"/>
</dbReference>
<name>A0AAI8YF22_9PEZI</name>
<gene>
    <name evidence="2" type="ORF">KHLLAP_LOCUS2939</name>
</gene>
<evidence type="ECO:0000256" key="1">
    <source>
        <dbReference type="SAM" id="MobiDB-lite"/>
    </source>
</evidence>
<sequence length="389" mass="43333">MANPPIDTDILVHISASCKAVDDMRYRALAESYVDVEPSTKHAINGSFHLYGPAQISINTDGPMMQPSSFDQPDSHSLLSDPPFERFGTRPLRPEQEQAEPETPASRKRRRDDADDEDERDDAPSPSKSKEERRAEKRGFSGSFSTASFKDVADNLNSPELRVRQQSAQYHEREQEEEESFEVPDSDPWNHAAIPELSSPTRLLENYLHQYSSSPELNDGFAKENALFFILELWTQENSTTRPQAAANTASSSVIPETIMRSSSSVGEETILKSSETVIPESSYGNRAADYEIEPSTSKGEHSGAGEAQHSQQTPIQDKKSAAPDFTKYDAVVTLDFFPQHGYTFESLEVFAPGPPVTTADLFFDPQSLITPRLQKLAADLDISKRFRP</sequence>
<evidence type="ECO:0000313" key="3">
    <source>
        <dbReference type="Proteomes" id="UP001295740"/>
    </source>
</evidence>
<feature type="region of interest" description="Disordered" evidence="1">
    <location>
        <begin position="295"/>
        <end position="322"/>
    </location>
</feature>
<dbReference type="Proteomes" id="UP001295740">
    <property type="component" value="Unassembled WGS sequence"/>
</dbReference>
<keyword evidence="3" id="KW-1185">Reference proteome</keyword>
<feature type="compositionally biased region" description="Polar residues" evidence="1">
    <location>
        <begin position="59"/>
        <end position="78"/>
    </location>
</feature>